<accession>A0ABW3GCG8</accession>
<evidence type="ECO:0000256" key="1">
    <source>
        <dbReference type="SAM" id="Phobius"/>
    </source>
</evidence>
<keyword evidence="1" id="KW-0812">Transmembrane</keyword>
<name>A0ABW3GCG8_9NOCA</name>
<sequence>MSSPEPTPWGPGLVLAAVAAVIAAGVVTGVYGVVAQTDRLLGVVAVVVVCGGIGPSAWVWRRRPTLRWIGGGALVGLAVGLVAATTLAAAV</sequence>
<evidence type="ECO:0000313" key="3">
    <source>
        <dbReference type="Proteomes" id="UP001597068"/>
    </source>
</evidence>
<dbReference type="Pfam" id="PF10801">
    <property type="entry name" value="DUF2537"/>
    <property type="match status" value="1"/>
</dbReference>
<dbReference type="InterPro" id="IPR024244">
    <property type="entry name" value="DUF2537"/>
</dbReference>
<dbReference type="RefSeq" id="WP_253645722.1">
    <property type="nucleotide sequence ID" value="NZ_BAAAMO010000002.1"/>
</dbReference>
<keyword evidence="1" id="KW-0472">Membrane</keyword>
<reference evidence="3" key="1">
    <citation type="journal article" date="2019" name="Int. J. Syst. Evol. Microbiol.">
        <title>The Global Catalogue of Microorganisms (GCM) 10K type strain sequencing project: providing services to taxonomists for standard genome sequencing and annotation.</title>
        <authorList>
            <consortium name="The Broad Institute Genomics Platform"/>
            <consortium name="The Broad Institute Genome Sequencing Center for Infectious Disease"/>
            <person name="Wu L."/>
            <person name="Ma J."/>
        </authorList>
    </citation>
    <scope>NUCLEOTIDE SEQUENCE [LARGE SCALE GENOMIC DNA]</scope>
    <source>
        <strain evidence="3">CCUG 50873</strain>
    </source>
</reference>
<keyword evidence="1" id="KW-1133">Transmembrane helix</keyword>
<keyword evidence="3" id="KW-1185">Reference proteome</keyword>
<dbReference type="Proteomes" id="UP001597068">
    <property type="component" value="Unassembled WGS sequence"/>
</dbReference>
<comment type="caution">
    <text evidence="2">The sequence shown here is derived from an EMBL/GenBank/DDBJ whole genome shotgun (WGS) entry which is preliminary data.</text>
</comment>
<feature type="transmembrane region" description="Helical" evidence="1">
    <location>
        <begin position="12"/>
        <end position="33"/>
    </location>
</feature>
<protein>
    <submittedName>
        <fullName evidence="2">DUF2537 domain-containing protein</fullName>
    </submittedName>
</protein>
<evidence type="ECO:0000313" key="2">
    <source>
        <dbReference type="EMBL" id="MFD0926399.1"/>
    </source>
</evidence>
<organism evidence="2 3">
    <name type="scientific">Williamsia deligens</name>
    <dbReference type="NCBI Taxonomy" id="321325"/>
    <lineage>
        <taxon>Bacteria</taxon>
        <taxon>Bacillati</taxon>
        <taxon>Actinomycetota</taxon>
        <taxon>Actinomycetes</taxon>
        <taxon>Mycobacteriales</taxon>
        <taxon>Nocardiaceae</taxon>
        <taxon>Williamsia</taxon>
    </lineage>
</organism>
<gene>
    <name evidence="2" type="ORF">ACFQ04_11715</name>
</gene>
<feature type="transmembrane region" description="Helical" evidence="1">
    <location>
        <begin position="40"/>
        <end position="60"/>
    </location>
</feature>
<feature type="transmembrane region" description="Helical" evidence="1">
    <location>
        <begin position="66"/>
        <end position="90"/>
    </location>
</feature>
<proteinExistence type="predicted"/>
<dbReference type="EMBL" id="JBHTIL010000001">
    <property type="protein sequence ID" value="MFD0926399.1"/>
    <property type="molecule type" value="Genomic_DNA"/>
</dbReference>